<organism evidence="3 4">
    <name type="scientific">Sphingobium amiense</name>
    <dbReference type="NCBI Taxonomy" id="135719"/>
    <lineage>
        <taxon>Bacteria</taxon>
        <taxon>Pseudomonadati</taxon>
        <taxon>Pseudomonadota</taxon>
        <taxon>Alphaproteobacteria</taxon>
        <taxon>Sphingomonadales</taxon>
        <taxon>Sphingomonadaceae</taxon>
        <taxon>Sphingobium</taxon>
    </lineage>
</organism>
<keyword evidence="2" id="KW-0812">Transmembrane</keyword>
<evidence type="ECO:0000256" key="1">
    <source>
        <dbReference type="SAM" id="MobiDB-lite"/>
    </source>
</evidence>
<dbReference type="Proteomes" id="UP000279959">
    <property type="component" value="Chromosome"/>
</dbReference>
<dbReference type="Pfam" id="PF07332">
    <property type="entry name" value="Phage_holin_3_6"/>
    <property type="match status" value="1"/>
</dbReference>
<gene>
    <name evidence="3" type="ORF">SAMIE_1014850</name>
</gene>
<keyword evidence="2" id="KW-1133">Transmembrane helix</keyword>
<name>A0A494VZY6_9SPHN</name>
<keyword evidence="2" id="KW-0472">Membrane</keyword>
<accession>A0A494VZY6</accession>
<feature type="transmembrane region" description="Helical" evidence="2">
    <location>
        <begin position="95"/>
        <end position="116"/>
    </location>
</feature>
<dbReference type="AlphaFoldDB" id="A0A494VZY6"/>
<sequence length="129" mass="13269">MTDEPAEPAVTPHASGDAPDAADDSVRATFARLIEDGRAYASAEAEKQKLRAGIVAVGVRNAAILGVIALILVFAAIVALLIGLIFALAQVIAPIWATLIVVGGALVVVMLLLLLAKGCISRMMKAITP</sequence>
<evidence type="ECO:0000313" key="4">
    <source>
        <dbReference type="Proteomes" id="UP000279959"/>
    </source>
</evidence>
<keyword evidence="4" id="KW-1185">Reference proteome</keyword>
<dbReference type="KEGG" id="sami:SAMIE_1014850"/>
<dbReference type="RefSeq" id="WP_066697441.1">
    <property type="nucleotide sequence ID" value="NZ_AP018664.1"/>
</dbReference>
<feature type="region of interest" description="Disordered" evidence="1">
    <location>
        <begin position="1"/>
        <end position="23"/>
    </location>
</feature>
<reference evidence="3 4" key="1">
    <citation type="submission" date="2018-05" db="EMBL/GenBank/DDBJ databases">
        <title>Complete Genome Sequence of the Nonylphenol-Degrading Bacterium Sphingobium amiense DSM 16289T.</title>
        <authorList>
            <person name="Ootsuka M."/>
            <person name="Nishizawa T."/>
            <person name="Ohta H."/>
        </authorList>
    </citation>
    <scope>NUCLEOTIDE SEQUENCE [LARGE SCALE GENOMIC DNA]</scope>
    <source>
        <strain evidence="3 4">DSM 16289</strain>
    </source>
</reference>
<proteinExistence type="predicted"/>
<dbReference type="InterPro" id="IPR009937">
    <property type="entry name" value="Phage_holin_3_6"/>
</dbReference>
<evidence type="ECO:0000313" key="3">
    <source>
        <dbReference type="EMBL" id="BBD97984.1"/>
    </source>
</evidence>
<evidence type="ECO:0000256" key="2">
    <source>
        <dbReference type="SAM" id="Phobius"/>
    </source>
</evidence>
<protein>
    <submittedName>
        <fullName evidence="3">Phage holin family protein</fullName>
    </submittedName>
</protein>
<dbReference type="EMBL" id="AP018664">
    <property type="protein sequence ID" value="BBD97984.1"/>
    <property type="molecule type" value="Genomic_DNA"/>
</dbReference>
<feature type="transmembrane region" description="Helical" evidence="2">
    <location>
        <begin position="63"/>
        <end position="89"/>
    </location>
</feature>